<sequence>MTTTLSTTTTGVTGCVHGGRPTGFTATLASTSDVPGLTVIRSCGCRTTATDALRMSAFTSAPALTETVCDPWRGVARRDPLSQTPVFYRQTADGAVLVSTAVEEVTGPDVRPSPPAVATLLMGHPLPSPLTPWEGVFRLPAGATLSRERDGRLRIQLDELDWRTLLPPTVDRRKGTTALLHDALTAALADAPTDRVAVSGGPASSVLALIADRTPDTPVPVHVHVDLPLLDRRRGLVQDELPVPIEVTDGTPRWAGDRDGPVPPLPELCDPWPACLAGAASAYGLNALLPPADRTTPVQRLLGMLTAEQIPAALWGKPWTAALRARPQPGESPVASLGLGWLGPDAQAALKTAQAGTGPASHLLPTEPRDRRLHAVANAVTTMLDGRGLSRLDRPGVNHPPALVAFHPAVVGAALHRAATGDPAGLAELLPGGWRGADPPTGGRDRLYAADHVRHRLATDRDRAALLARVRGSGWVQVEPLTMVLSEPAALLRNSWMLHRLHATVTAFPELLTGVRS</sequence>
<reference evidence="1 2" key="1">
    <citation type="submission" date="2024-01" db="EMBL/GenBank/DDBJ databases">
        <title>Genome insights into Plantactinospora sonchi sp. nov.</title>
        <authorList>
            <person name="Wang L."/>
        </authorList>
    </citation>
    <scope>NUCLEOTIDE SEQUENCE [LARGE SCALE GENOMIC DNA]</scope>
    <source>
        <strain evidence="1 2">NEAU-QY2</strain>
    </source>
</reference>
<proteinExistence type="predicted"/>
<gene>
    <name evidence="1" type="ORF">V1633_25885</name>
</gene>
<keyword evidence="2" id="KW-1185">Reference proteome</keyword>
<evidence type="ECO:0000313" key="2">
    <source>
        <dbReference type="Proteomes" id="UP001332243"/>
    </source>
</evidence>
<dbReference type="Proteomes" id="UP001332243">
    <property type="component" value="Unassembled WGS sequence"/>
</dbReference>
<dbReference type="RefSeq" id="WP_331217008.1">
    <property type="nucleotide sequence ID" value="NZ_JAZGQK010000024.1"/>
</dbReference>
<protein>
    <recommendedName>
        <fullName evidence="3">Asparagine synthase</fullName>
    </recommendedName>
</protein>
<evidence type="ECO:0000313" key="1">
    <source>
        <dbReference type="EMBL" id="MEE6261921.1"/>
    </source>
</evidence>
<dbReference type="EMBL" id="JAZGQK010000024">
    <property type="protein sequence ID" value="MEE6261921.1"/>
    <property type="molecule type" value="Genomic_DNA"/>
</dbReference>
<name>A0ABU7S029_9ACTN</name>
<organism evidence="1 2">
    <name type="scientific">Plantactinospora sonchi</name>
    <dbReference type="NCBI Taxonomy" id="1544735"/>
    <lineage>
        <taxon>Bacteria</taxon>
        <taxon>Bacillati</taxon>
        <taxon>Actinomycetota</taxon>
        <taxon>Actinomycetes</taxon>
        <taxon>Micromonosporales</taxon>
        <taxon>Micromonosporaceae</taxon>
        <taxon>Plantactinospora</taxon>
    </lineage>
</organism>
<accession>A0ABU7S029</accession>
<evidence type="ECO:0008006" key="3">
    <source>
        <dbReference type="Google" id="ProtNLM"/>
    </source>
</evidence>
<comment type="caution">
    <text evidence="1">The sequence shown here is derived from an EMBL/GenBank/DDBJ whole genome shotgun (WGS) entry which is preliminary data.</text>
</comment>